<dbReference type="AlphaFoldDB" id="A0A517LWE9"/>
<feature type="transmembrane region" description="Helical" evidence="1">
    <location>
        <begin position="295"/>
        <end position="318"/>
    </location>
</feature>
<accession>A0A517LWE9</accession>
<sequence length="491" mass="53333">MRARFEGDLFVSQLILLASSVQQLDRCLPLLAHFGSTPASTVTIWVIAEAKSSLAAYANRCSEQLSVESRVQCVTENEAELLHRLSQCRHVDWFVMPYAGEQQAFFSNLFERSPCRTMLLDPGAEFSGEVGRIVELLNDESDSIGRICRANPKMAEPKLAFDAPDELTAADSARRRELLVDRLAELQLQSNDLVVTAVQRTTKPNGDLAIARQLLDLDIPATVVILRHRMGWVEHTWSSIEKKIFEWSPPMEREARMELAENLADNSSLQFEFVAMMCAATCLAAFGLVQNSAAVIIGAMLVAPLMTPIMGAGLALAYGNRPLFGRAGMTVGVGFLCALATSFLFGLLVRMVQGAEVTPEMWARSNPSILDFLVGLVGGSAAAYARTRSHLSSALAGAAIAAALVPPVATAGLQLAFLPIATTPTRCLPVTGPLLLFTANVLTIMVGSSFILWLSGIRGDHRFGKKQRWANRALMLLLILTSLVLVVVVEH</sequence>
<evidence type="ECO:0000256" key="1">
    <source>
        <dbReference type="SAM" id="Phobius"/>
    </source>
</evidence>
<keyword evidence="3" id="KW-1185">Reference proteome</keyword>
<evidence type="ECO:0000313" key="3">
    <source>
        <dbReference type="Proteomes" id="UP000319557"/>
    </source>
</evidence>
<name>A0A517LWE9_9BACT</name>
<dbReference type="InterPro" id="IPR005240">
    <property type="entry name" value="DUF389"/>
</dbReference>
<keyword evidence="1" id="KW-0812">Transmembrane</keyword>
<dbReference type="KEGG" id="ruv:EC9_11220"/>
<dbReference type="EMBL" id="CP036261">
    <property type="protein sequence ID" value="QDS86947.1"/>
    <property type="molecule type" value="Genomic_DNA"/>
</dbReference>
<feature type="transmembrane region" description="Helical" evidence="1">
    <location>
        <begin position="330"/>
        <end position="349"/>
    </location>
</feature>
<dbReference type="PANTHER" id="PTHR20992:SF9">
    <property type="entry name" value="AT15442P-RELATED"/>
    <property type="match status" value="1"/>
</dbReference>
<dbReference type="PANTHER" id="PTHR20992">
    <property type="entry name" value="AT15442P-RELATED"/>
    <property type="match status" value="1"/>
</dbReference>
<protein>
    <recommendedName>
        <fullName evidence="4">DUF389 domain-containing protein</fullName>
    </recommendedName>
</protein>
<dbReference type="Proteomes" id="UP000319557">
    <property type="component" value="Chromosome"/>
</dbReference>
<dbReference type="NCBIfam" id="TIGR00341">
    <property type="entry name" value="TIGR00341 family protein"/>
    <property type="match status" value="1"/>
</dbReference>
<feature type="transmembrane region" description="Helical" evidence="1">
    <location>
        <begin position="434"/>
        <end position="457"/>
    </location>
</feature>
<organism evidence="2 3">
    <name type="scientific">Rosistilla ulvae</name>
    <dbReference type="NCBI Taxonomy" id="1930277"/>
    <lineage>
        <taxon>Bacteria</taxon>
        <taxon>Pseudomonadati</taxon>
        <taxon>Planctomycetota</taxon>
        <taxon>Planctomycetia</taxon>
        <taxon>Pirellulales</taxon>
        <taxon>Pirellulaceae</taxon>
        <taxon>Rosistilla</taxon>
    </lineage>
</organism>
<dbReference type="Pfam" id="PF04087">
    <property type="entry name" value="DUF389"/>
    <property type="match status" value="1"/>
</dbReference>
<keyword evidence="1" id="KW-1133">Transmembrane helix</keyword>
<gene>
    <name evidence="2" type="ORF">EC9_11220</name>
</gene>
<proteinExistence type="predicted"/>
<feature type="transmembrane region" description="Helical" evidence="1">
    <location>
        <begin position="394"/>
        <end position="422"/>
    </location>
</feature>
<evidence type="ECO:0008006" key="4">
    <source>
        <dbReference type="Google" id="ProtNLM"/>
    </source>
</evidence>
<feature type="transmembrane region" description="Helical" evidence="1">
    <location>
        <begin position="469"/>
        <end position="489"/>
    </location>
</feature>
<reference evidence="2 3" key="1">
    <citation type="submission" date="2019-02" db="EMBL/GenBank/DDBJ databases">
        <title>Deep-cultivation of Planctomycetes and their phenomic and genomic characterization uncovers novel biology.</title>
        <authorList>
            <person name="Wiegand S."/>
            <person name="Jogler M."/>
            <person name="Boedeker C."/>
            <person name="Pinto D."/>
            <person name="Vollmers J."/>
            <person name="Rivas-Marin E."/>
            <person name="Kohn T."/>
            <person name="Peeters S.H."/>
            <person name="Heuer A."/>
            <person name="Rast P."/>
            <person name="Oberbeckmann S."/>
            <person name="Bunk B."/>
            <person name="Jeske O."/>
            <person name="Meyerdierks A."/>
            <person name="Storesund J.E."/>
            <person name="Kallscheuer N."/>
            <person name="Luecker S."/>
            <person name="Lage O.M."/>
            <person name="Pohl T."/>
            <person name="Merkel B.J."/>
            <person name="Hornburger P."/>
            <person name="Mueller R.-W."/>
            <person name="Bruemmer F."/>
            <person name="Labrenz M."/>
            <person name="Spormann A.M."/>
            <person name="Op den Camp H."/>
            <person name="Overmann J."/>
            <person name="Amann R."/>
            <person name="Jetten M.S.M."/>
            <person name="Mascher T."/>
            <person name="Medema M.H."/>
            <person name="Devos D.P."/>
            <person name="Kaster A.-K."/>
            <person name="Ovreas L."/>
            <person name="Rohde M."/>
            <person name="Galperin M.Y."/>
            <person name="Jogler C."/>
        </authorList>
    </citation>
    <scope>NUCLEOTIDE SEQUENCE [LARGE SCALE GENOMIC DNA]</scope>
    <source>
        <strain evidence="2 3">EC9</strain>
    </source>
</reference>
<feature type="transmembrane region" description="Helical" evidence="1">
    <location>
        <begin position="369"/>
        <end position="387"/>
    </location>
</feature>
<keyword evidence="1" id="KW-0472">Membrane</keyword>
<evidence type="ECO:0000313" key="2">
    <source>
        <dbReference type="EMBL" id="QDS86947.1"/>
    </source>
</evidence>